<evidence type="ECO:0000313" key="5">
    <source>
        <dbReference type="EMBL" id="EMS52044.1"/>
    </source>
</evidence>
<protein>
    <submittedName>
        <fullName evidence="5">Cytochrome P450 86B1</fullName>
    </submittedName>
</protein>
<accession>M7ZVB2</accession>
<gene>
    <name evidence="5" type="ORF">TRIUR3_09951</name>
</gene>
<evidence type="ECO:0000256" key="1">
    <source>
        <dbReference type="ARBA" id="ARBA00010617"/>
    </source>
</evidence>
<dbReference type="GO" id="GO:0005506">
    <property type="term" value="F:iron ion binding"/>
    <property type="evidence" value="ECO:0007669"/>
    <property type="project" value="InterPro"/>
</dbReference>
<evidence type="ECO:0000256" key="2">
    <source>
        <dbReference type="ARBA" id="ARBA00022723"/>
    </source>
</evidence>
<dbReference type="GO" id="GO:0004497">
    <property type="term" value="F:monooxygenase activity"/>
    <property type="evidence" value="ECO:0007669"/>
    <property type="project" value="InterPro"/>
</dbReference>
<dbReference type="SUPFAM" id="SSF48264">
    <property type="entry name" value="Cytochrome P450"/>
    <property type="match status" value="1"/>
</dbReference>
<dbReference type="Gene3D" id="1.10.630.10">
    <property type="entry name" value="Cytochrome P450"/>
    <property type="match status" value="1"/>
</dbReference>
<dbReference type="Pfam" id="PF00067">
    <property type="entry name" value="p450"/>
    <property type="match status" value="1"/>
</dbReference>
<name>M7ZVB2_TRIUA</name>
<dbReference type="InterPro" id="IPR036396">
    <property type="entry name" value="Cyt_P450_sf"/>
</dbReference>
<dbReference type="EMBL" id="KD212154">
    <property type="protein sequence ID" value="EMS52044.1"/>
    <property type="molecule type" value="Genomic_DNA"/>
</dbReference>
<dbReference type="AlphaFoldDB" id="M7ZVB2"/>
<dbReference type="GO" id="GO:0016705">
    <property type="term" value="F:oxidoreductase activity, acting on paired donors, with incorporation or reduction of molecular oxygen"/>
    <property type="evidence" value="ECO:0007669"/>
    <property type="project" value="InterPro"/>
</dbReference>
<dbReference type="InterPro" id="IPR001128">
    <property type="entry name" value="Cyt_P450"/>
</dbReference>
<dbReference type="eggNOG" id="KOG0157">
    <property type="taxonomic scope" value="Eukaryota"/>
</dbReference>
<dbReference type="STRING" id="4572.M7ZVB2"/>
<organism evidence="5">
    <name type="scientific">Triticum urartu</name>
    <name type="common">Red wild einkorn</name>
    <name type="synonym">Crithodium urartu</name>
    <dbReference type="NCBI Taxonomy" id="4572"/>
    <lineage>
        <taxon>Eukaryota</taxon>
        <taxon>Viridiplantae</taxon>
        <taxon>Streptophyta</taxon>
        <taxon>Embryophyta</taxon>
        <taxon>Tracheophyta</taxon>
        <taxon>Spermatophyta</taxon>
        <taxon>Magnoliopsida</taxon>
        <taxon>Liliopsida</taxon>
        <taxon>Poales</taxon>
        <taxon>Poaceae</taxon>
        <taxon>BOP clade</taxon>
        <taxon>Pooideae</taxon>
        <taxon>Triticodae</taxon>
        <taxon>Triticeae</taxon>
        <taxon>Triticinae</taxon>
        <taxon>Triticum</taxon>
    </lineage>
</organism>
<keyword evidence="4" id="KW-0408">Iron</keyword>
<evidence type="ECO:0000256" key="3">
    <source>
        <dbReference type="ARBA" id="ARBA00023002"/>
    </source>
</evidence>
<proteinExistence type="inferred from homology"/>
<sequence length="85" mass="9821">MVFEPEETKSLVYLRATLYETLRLYPPAHMERKTVVTDDIMPSGHEVHAGDAIFISLYSMGRMESLWGKDCLDFNPNRWLLEGSN</sequence>
<comment type="similarity">
    <text evidence="1">Belongs to the cytochrome P450 family.</text>
</comment>
<dbReference type="GO" id="GO:0020037">
    <property type="term" value="F:heme binding"/>
    <property type="evidence" value="ECO:0007669"/>
    <property type="project" value="InterPro"/>
</dbReference>
<keyword evidence="3" id="KW-0560">Oxidoreductase</keyword>
<evidence type="ECO:0000256" key="4">
    <source>
        <dbReference type="ARBA" id="ARBA00023004"/>
    </source>
</evidence>
<keyword evidence="2" id="KW-0479">Metal-binding</keyword>
<reference evidence="5" key="1">
    <citation type="journal article" date="2013" name="Nature">
        <title>Draft genome of the wheat A-genome progenitor Triticum urartu.</title>
        <authorList>
            <person name="Ling H.Q."/>
            <person name="Zhao S."/>
            <person name="Liu D."/>
            <person name="Wang J."/>
            <person name="Sun H."/>
            <person name="Zhang C."/>
            <person name="Fan H."/>
            <person name="Li D."/>
            <person name="Dong L."/>
            <person name="Tao Y."/>
            <person name="Gao C."/>
            <person name="Wu H."/>
            <person name="Li Y."/>
            <person name="Cui Y."/>
            <person name="Guo X."/>
            <person name="Zheng S."/>
            <person name="Wang B."/>
            <person name="Yu K."/>
            <person name="Liang Q."/>
            <person name="Yang W."/>
            <person name="Lou X."/>
            <person name="Chen J."/>
            <person name="Feng M."/>
            <person name="Jian J."/>
            <person name="Zhang X."/>
            <person name="Luo G."/>
            <person name="Jiang Y."/>
            <person name="Liu J."/>
            <person name="Wang Z."/>
            <person name="Sha Y."/>
            <person name="Zhang B."/>
            <person name="Wu H."/>
            <person name="Tang D."/>
            <person name="Shen Q."/>
            <person name="Xue P."/>
            <person name="Zou S."/>
            <person name="Wang X."/>
            <person name="Liu X."/>
            <person name="Wang F."/>
            <person name="Yang Y."/>
            <person name="An X."/>
            <person name="Dong Z."/>
            <person name="Zhang K."/>
            <person name="Zhang X."/>
            <person name="Luo M.C."/>
            <person name="Dvorak J."/>
            <person name="Tong Y."/>
            <person name="Wang J."/>
            <person name="Yang H."/>
            <person name="Li Z."/>
            <person name="Wang D."/>
            <person name="Zhang A."/>
            <person name="Wang J."/>
        </authorList>
    </citation>
    <scope>NUCLEOTIDE SEQUENCE</scope>
</reference>
<dbReference type="OMA" id="FPDGISM"/>
<dbReference type="PANTHER" id="PTHR24296">
    <property type="entry name" value="CYTOCHROME P450"/>
    <property type="match status" value="1"/>
</dbReference>